<dbReference type="PANTHER" id="PTHR13604:SF0">
    <property type="entry name" value="ABASIC SITE PROCESSING PROTEIN HMCES"/>
    <property type="match status" value="1"/>
</dbReference>
<keyword evidence="7" id="KW-0456">Lyase</keyword>
<evidence type="ECO:0000256" key="7">
    <source>
        <dbReference type="ARBA" id="ARBA00023239"/>
    </source>
</evidence>
<dbReference type="GO" id="GO:0003697">
    <property type="term" value="F:single-stranded DNA binding"/>
    <property type="evidence" value="ECO:0007669"/>
    <property type="project" value="InterPro"/>
</dbReference>
<reference evidence="9" key="1">
    <citation type="submission" date="2010-10" db="EMBL/GenBank/DDBJ databases">
        <title>Complete sequence of chromosome of Geobacillus sp. Y4.1MC1.</title>
        <authorList>
            <consortium name="US DOE Joint Genome Institute"/>
            <person name="Lucas S."/>
            <person name="Copeland A."/>
            <person name="Lapidus A."/>
            <person name="Cheng J.-F."/>
            <person name="Bruce D."/>
            <person name="Goodwin L."/>
            <person name="Pitluck S."/>
            <person name="Chertkov O."/>
            <person name="Zhang X."/>
            <person name="Detter J.C."/>
            <person name="Han C."/>
            <person name="Tapia R."/>
            <person name="Land M."/>
            <person name="Hauser L."/>
            <person name="Jeffries C."/>
            <person name="Kyrpides N."/>
            <person name="Ivanova N."/>
            <person name="Ovchinnikova G."/>
            <person name="Brumm P."/>
            <person name="Mead D."/>
            <person name="Woyke T."/>
        </authorList>
    </citation>
    <scope>NUCLEOTIDE SEQUENCE [LARGE SCALE GENOMIC DNA]</scope>
    <source>
        <strain evidence="9">Y4.1MC1</strain>
    </source>
</reference>
<keyword evidence="4 8" id="KW-0378">Hydrolase</keyword>
<evidence type="ECO:0000256" key="5">
    <source>
        <dbReference type="ARBA" id="ARBA00023124"/>
    </source>
</evidence>
<dbReference type="GO" id="GO:0016829">
    <property type="term" value="F:lyase activity"/>
    <property type="evidence" value="ECO:0007669"/>
    <property type="project" value="UniProtKB-KW"/>
</dbReference>
<dbReference type="AlphaFoldDB" id="A0A7U3YFD2"/>
<accession>A0A7U3YFD2</accession>
<evidence type="ECO:0000256" key="8">
    <source>
        <dbReference type="RuleBase" id="RU364100"/>
    </source>
</evidence>
<dbReference type="EMBL" id="CP002293">
    <property type="protein sequence ID" value="ADP74349.1"/>
    <property type="molecule type" value="Genomic_DNA"/>
</dbReference>
<evidence type="ECO:0000256" key="3">
    <source>
        <dbReference type="ARBA" id="ARBA00022763"/>
    </source>
</evidence>
<dbReference type="EC" id="3.4.-.-" evidence="8"/>
<keyword evidence="2 8" id="KW-0645">Protease</keyword>
<dbReference type="Gene3D" id="3.90.1680.10">
    <property type="entry name" value="SOS response associated peptidase-like"/>
    <property type="match status" value="1"/>
</dbReference>
<keyword evidence="5" id="KW-0190">Covalent protein-DNA linkage</keyword>
<keyword evidence="6" id="KW-0238">DNA-binding</keyword>
<dbReference type="GO" id="GO:0008233">
    <property type="term" value="F:peptidase activity"/>
    <property type="evidence" value="ECO:0007669"/>
    <property type="project" value="UniProtKB-KW"/>
</dbReference>
<keyword evidence="3" id="KW-0227">DNA damage</keyword>
<protein>
    <recommendedName>
        <fullName evidence="8">Abasic site processing protein</fullName>
        <ecNumber evidence="8">3.4.-.-</ecNumber>
    </recommendedName>
</protein>
<sequence>MCGRFSLAVGIEQLRSLFKFVFEEDIAPRFNIAPNQAVLTVFEAEGKRIGKMMKWGLVPSWADDPKIGWKMINARAETVDEKPSFRRALKRRRCLILADGFYEWKTVEGKKIPYRITLRDGQPFAFAGLWETWEKRGETLYTCTIITTTANELVKEIHDRMPVILPQDWHDAWLDPHLEDTDYVKSLLQPYPAEEMKMYEVSTIVNSPKNDVIECMEPVNGEKTGENDASNHLVCWCLFALQRECAIYYRARPACRISLCFFAK</sequence>
<organism evidence="9">
    <name type="scientific">Geobacillus sp. (strain Y4.1MC1)</name>
    <dbReference type="NCBI Taxonomy" id="581103"/>
    <lineage>
        <taxon>Bacteria</taxon>
        <taxon>Bacillati</taxon>
        <taxon>Bacillota</taxon>
        <taxon>Bacilli</taxon>
        <taxon>Bacillales</taxon>
        <taxon>Anoxybacillaceae</taxon>
        <taxon>Geobacillus</taxon>
    </lineage>
</organism>
<dbReference type="GO" id="GO:0006508">
    <property type="term" value="P:proteolysis"/>
    <property type="evidence" value="ECO:0007669"/>
    <property type="project" value="UniProtKB-KW"/>
</dbReference>
<evidence type="ECO:0000256" key="1">
    <source>
        <dbReference type="ARBA" id="ARBA00008136"/>
    </source>
</evidence>
<evidence type="ECO:0000256" key="4">
    <source>
        <dbReference type="ARBA" id="ARBA00022801"/>
    </source>
</evidence>
<dbReference type="PANTHER" id="PTHR13604">
    <property type="entry name" value="DC12-RELATED"/>
    <property type="match status" value="1"/>
</dbReference>
<evidence type="ECO:0000313" key="9">
    <source>
        <dbReference type="EMBL" id="ADP74349.1"/>
    </source>
</evidence>
<evidence type="ECO:0000256" key="2">
    <source>
        <dbReference type="ARBA" id="ARBA00022670"/>
    </source>
</evidence>
<gene>
    <name evidence="9" type="ORF">GY4MC1_1571</name>
</gene>
<evidence type="ECO:0000256" key="6">
    <source>
        <dbReference type="ARBA" id="ARBA00023125"/>
    </source>
</evidence>
<dbReference type="KEGG" id="gmc:GY4MC1_1571"/>
<comment type="similarity">
    <text evidence="1 8">Belongs to the SOS response-associated peptidase family.</text>
</comment>
<dbReference type="Pfam" id="PF02586">
    <property type="entry name" value="SRAP"/>
    <property type="match status" value="1"/>
</dbReference>
<name>A0A7U3YFD2_GEOS0</name>
<dbReference type="SUPFAM" id="SSF143081">
    <property type="entry name" value="BB1717-like"/>
    <property type="match status" value="1"/>
</dbReference>
<dbReference type="GO" id="GO:0106300">
    <property type="term" value="P:protein-DNA covalent cross-linking repair"/>
    <property type="evidence" value="ECO:0007669"/>
    <property type="project" value="InterPro"/>
</dbReference>
<dbReference type="InterPro" id="IPR036590">
    <property type="entry name" value="SRAP-like"/>
</dbReference>
<proteinExistence type="inferred from homology"/>
<dbReference type="InterPro" id="IPR003738">
    <property type="entry name" value="SRAP"/>
</dbReference>